<organism evidence="6 7">
    <name type="scientific">Marinobacter salinexigens</name>
    <dbReference type="NCBI Taxonomy" id="2919747"/>
    <lineage>
        <taxon>Bacteria</taxon>
        <taxon>Pseudomonadati</taxon>
        <taxon>Pseudomonadota</taxon>
        <taxon>Gammaproteobacteria</taxon>
        <taxon>Pseudomonadales</taxon>
        <taxon>Marinobacteraceae</taxon>
        <taxon>Marinobacter</taxon>
    </lineage>
</organism>
<dbReference type="InterPro" id="IPR013656">
    <property type="entry name" value="PAS_4"/>
</dbReference>
<dbReference type="Gene3D" id="3.30.450.20">
    <property type="entry name" value="PAS domain"/>
    <property type="match status" value="1"/>
</dbReference>
<evidence type="ECO:0000256" key="2">
    <source>
        <dbReference type="ARBA" id="ARBA00012528"/>
    </source>
</evidence>
<dbReference type="Gene3D" id="3.30.70.270">
    <property type="match status" value="1"/>
</dbReference>
<dbReference type="Pfam" id="PF08448">
    <property type="entry name" value="PAS_4"/>
    <property type="match status" value="1"/>
</dbReference>
<proteinExistence type="predicted"/>
<sequence>MPMTHTELNEFHWLADMLESVEVGLVVLDLDFRVQAWNGFMENHSGITASKIRDQVLFDVFPDIPEAWLTRKVDAVAMLKTRAFTSWEQRPYLFRFRNTRPITGTEAYMFQNLTISPLSGSTGEVEKVCLMVYDVTDIATGKRALERANEQLAKLSMTDRLTGLQNRGTWENLVDAEYERYRRYGHTTSLVMFDIDHFKNVNDTYGHLAGDEVIKHAAHLTRHNLRQSDSAGRYGGEEFGIILPETDAEGASIICERIRESIEQSIVDTTAGNIQYTISMGIAQLTDTPENYMQWMQQADNALYSAKEAGRNRVIVFQS</sequence>
<dbReference type="GO" id="GO:0016301">
    <property type="term" value="F:kinase activity"/>
    <property type="evidence" value="ECO:0007669"/>
    <property type="project" value="UniProtKB-KW"/>
</dbReference>
<gene>
    <name evidence="6" type="ORF">FWJ25_04845</name>
</gene>
<evidence type="ECO:0000256" key="3">
    <source>
        <dbReference type="ARBA" id="ARBA00022777"/>
    </source>
</evidence>
<keyword evidence="7" id="KW-1185">Reference proteome</keyword>
<evidence type="ECO:0000313" key="6">
    <source>
        <dbReference type="EMBL" id="KAA1174720.1"/>
    </source>
</evidence>
<dbReference type="InterPro" id="IPR043128">
    <property type="entry name" value="Rev_trsase/Diguanyl_cyclase"/>
</dbReference>
<dbReference type="Pfam" id="PF00990">
    <property type="entry name" value="GGDEF"/>
    <property type="match status" value="1"/>
</dbReference>
<comment type="catalytic activity">
    <reaction evidence="4">
        <text>2 GTP = 3',3'-c-di-GMP + 2 diphosphate</text>
        <dbReference type="Rhea" id="RHEA:24898"/>
        <dbReference type="ChEBI" id="CHEBI:33019"/>
        <dbReference type="ChEBI" id="CHEBI:37565"/>
        <dbReference type="ChEBI" id="CHEBI:58805"/>
        <dbReference type="EC" id="2.7.7.65"/>
    </reaction>
</comment>
<dbReference type="SMART" id="SM00267">
    <property type="entry name" value="GGDEF"/>
    <property type="match status" value="1"/>
</dbReference>
<dbReference type="InterPro" id="IPR000160">
    <property type="entry name" value="GGDEF_dom"/>
</dbReference>
<feature type="domain" description="GGDEF" evidence="5">
    <location>
        <begin position="186"/>
        <end position="319"/>
    </location>
</feature>
<dbReference type="EC" id="2.7.7.65" evidence="2"/>
<dbReference type="GO" id="GO:0005886">
    <property type="term" value="C:plasma membrane"/>
    <property type="evidence" value="ECO:0007669"/>
    <property type="project" value="TreeGrafter"/>
</dbReference>
<comment type="caution">
    <text evidence="6">The sequence shown here is derived from an EMBL/GenBank/DDBJ whole genome shotgun (WGS) entry which is preliminary data.</text>
</comment>
<dbReference type="InterPro" id="IPR035965">
    <property type="entry name" value="PAS-like_dom_sf"/>
</dbReference>
<dbReference type="RefSeq" id="WP_149599142.1">
    <property type="nucleotide sequence ID" value="NZ_VTUU01000002.1"/>
</dbReference>
<dbReference type="PROSITE" id="PS50887">
    <property type="entry name" value="GGDEF"/>
    <property type="match status" value="1"/>
</dbReference>
<dbReference type="CDD" id="cd01949">
    <property type="entry name" value="GGDEF"/>
    <property type="match status" value="1"/>
</dbReference>
<evidence type="ECO:0000256" key="1">
    <source>
        <dbReference type="ARBA" id="ARBA00001946"/>
    </source>
</evidence>
<evidence type="ECO:0000313" key="7">
    <source>
        <dbReference type="Proteomes" id="UP000323161"/>
    </source>
</evidence>
<name>A0A5B0VJ02_9GAMM</name>
<dbReference type="GO" id="GO:0043709">
    <property type="term" value="P:cell adhesion involved in single-species biofilm formation"/>
    <property type="evidence" value="ECO:0007669"/>
    <property type="project" value="TreeGrafter"/>
</dbReference>
<evidence type="ECO:0000256" key="4">
    <source>
        <dbReference type="ARBA" id="ARBA00034247"/>
    </source>
</evidence>
<dbReference type="SUPFAM" id="SSF55073">
    <property type="entry name" value="Nucleotide cyclase"/>
    <property type="match status" value="1"/>
</dbReference>
<keyword evidence="3" id="KW-0808">Transferase</keyword>
<dbReference type="NCBIfam" id="TIGR00254">
    <property type="entry name" value="GGDEF"/>
    <property type="match status" value="1"/>
</dbReference>
<dbReference type="PANTHER" id="PTHR45138">
    <property type="entry name" value="REGULATORY COMPONENTS OF SENSORY TRANSDUCTION SYSTEM"/>
    <property type="match status" value="1"/>
</dbReference>
<accession>A0A5B0VJ02</accession>
<dbReference type="InterPro" id="IPR050469">
    <property type="entry name" value="Diguanylate_Cyclase"/>
</dbReference>
<dbReference type="Proteomes" id="UP000323161">
    <property type="component" value="Unassembled WGS sequence"/>
</dbReference>
<dbReference type="GO" id="GO:0052621">
    <property type="term" value="F:diguanylate cyclase activity"/>
    <property type="evidence" value="ECO:0007669"/>
    <property type="project" value="UniProtKB-EC"/>
</dbReference>
<reference evidence="6 7" key="1">
    <citation type="submission" date="2019-08" db="EMBL/GenBank/DDBJ databases">
        <title>Marinobacter ZYF650 sp. nov., a marine bacterium isolated from seawater of the Mariana trench.</title>
        <authorList>
            <person name="Ahmad W."/>
        </authorList>
    </citation>
    <scope>NUCLEOTIDE SEQUENCE [LARGE SCALE GENOMIC DNA]</scope>
    <source>
        <strain evidence="6 7">ZYF650</strain>
    </source>
</reference>
<dbReference type="InterPro" id="IPR029787">
    <property type="entry name" value="Nucleotide_cyclase"/>
</dbReference>
<protein>
    <recommendedName>
        <fullName evidence="2">diguanylate cyclase</fullName>
        <ecNumber evidence="2">2.7.7.65</ecNumber>
    </recommendedName>
</protein>
<dbReference type="FunFam" id="3.30.70.270:FF:000001">
    <property type="entry name" value="Diguanylate cyclase domain protein"/>
    <property type="match status" value="1"/>
</dbReference>
<dbReference type="PANTHER" id="PTHR45138:SF9">
    <property type="entry name" value="DIGUANYLATE CYCLASE DGCM-RELATED"/>
    <property type="match status" value="1"/>
</dbReference>
<evidence type="ECO:0000259" key="5">
    <source>
        <dbReference type="PROSITE" id="PS50887"/>
    </source>
</evidence>
<dbReference type="EMBL" id="VTUU01000002">
    <property type="protein sequence ID" value="KAA1174720.1"/>
    <property type="molecule type" value="Genomic_DNA"/>
</dbReference>
<dbReference type="SUPFAM" id="SSF55785">
    <property type="entry name" value="PYP-like sensor domain (PAS domain)"/>
    <property type="match status" value="1"/>
</dbReference>
<comment type="cofactor">
    <cofactor evidence="1">
        <name>Mg(2+)</name>
        <dbReference type="ChEBI" id="CHEBI:18420"/>
    </cofactor>
</comment>
<keyword evidence="3" id="KW-0418">Kinase</keyword>
<dbReference type="AlphaFoldDB" id="A0A5B0VJ02"/>
<dbReference type="GO" id="GO:1902201">
    <property type="term" value="P:negative regulation of bacterial-type flagellum-dependent cell motility"/>
    <property type="evidence" value="ECO:0007669"/>
    <property type="project" value="TreeGrafter"/>
</dbReference>